<dbReference type="FunFam" id="3.60.15.10:FF:000029">
    <property type="entry name" value="Cyclic nucleotide-binding domain protein"/>
    <property type="match status" value="1"/>
</dbReference>
<sequence>MACSFIGGDQSSLEKSFAESILLLNTPSKQDQIVYNFEIEKQKEQTIINLPRGGIIIKTSIGNIQYGFPPETVKDSINMQLKVPTHFIVPSQRFDKQANLNVAEFEFPAYYNYFIHKKKINLICDAECKSAIRNAFQETLCGPLSHDKLQDDFHFSYPKSGYPDFFKERSILSGAIQDPSFHTEVDTLLSFSLFDHSNSVELKQDQNVVKIQRVHNLEQDVNYFKIIDNGKEITSIKDQCNLVCQELKMDRHSSLEDLEDILKDLNSNKKVNPKIGSGLELEVIPNIRDTFQPPDFGVTVLGSSHGFDPCGHTTGFVIWCYGKGIMVDPPPFSNDYLKKMGINPDKISAIIITHCHADHDAGAFEKILLEKKIEVITTRTIMNSFLRKYSNVTGMRREEIRKLFVFRPVVIGSRMKIFGGSFNFFYSFHVIPCIGFDIELNKKSLYFSADTFYCPIKLKKYFEWGYLQQERYQQLANIDFDKFDLILHEAGVPPIHTAQESFMHLSAKAKQNLYLVHIANKDLKKELGLKIAKSGIEHTIVLIPANANKEMTQLKRLDLVSNIDIFQSLTIKNVRYLLDCLEILEVKKGELIFPENSIGNKFFIVECGLVKIVSRNNKDFESFIGPGDYFGEISLIDESHTRKASAFAEKDCVLLTLERHDFQFLFGEEDGSGEVLKRLKELTEARKKFVIVYLEKNSLFNQLEKSQKVILEMIVKEKKFLKSEQIWKKGEKPYGIYIVKEGECIYEKQDIPAKIVRQGEFIGETLSIQRKQAVNTSLKALTNCTLLFIDSQNWIEFLDKNPGFKVLIDDKVYFK</sequence>
<evidence type="ECO:0000259" key="10">
    <source>
        <dbReference type="PROSITE" id="PS50042"/>
    </source>
</evidence>
<dbReference type="EMBL" id="GG662677">
    <property type="protein sequence ID" value="EAR82304.2"/>
    <property type="molecule type" value="Genomic_DNA"/>
</dbReference>
<dbReference type="GO" id="GO:0005829">
    <property type="term" value="C:cytosol"/>
    <property type="evidence" value="ECO:0007669"/>
    <property type="project" value="UniProtKB-ARBA"/>
</dbReference>
<evidence type="ECO:0000256" key="8">
    <source>
        <dbReference type="ARBA" id="ARBA00022842"/>
    </source>
</evidence>
<dbReference type="Gene3D" id="2.60.120.10">
    <property type="entry name" value="Jelly Rolls"/>
    <property type="match status" value="2"/>
</dbReference>
<dbReference type="PANTHER" id="PTHR11635:SF152">
    <property type="entry name" value="CAMP-DEPENDENT PROTEIN KINASE TYPE I REGULATORY SUBUNIT-RELATED"/>
    <property type="match status" value="1"/>
</dbReference>
<dbReference type="Proteomes" id="UP000009168">
    <property type="component" value="Unassembled WGS sequence"/>
</dbReference>
<reference evidence="12" key="1">
    <citation type="journal article" date="2006" name="PLoS Biol.">
        <title>Macronuclear genome sequence of the ciliate Tetrahymena thermophila, a model eukaryote.</title>
        <authorList>
            <person name="Eisen J.A."/>
            <person name="Coyne R.S."/>
            <person name="Wu M."/>
            <person name="Wu D."/>
            <person name="Thiagarajan M."/>
            <person name="Wortman J.R."/>
            <person name="Badger J.H."/>
            <person name="Ren Q."/>
            <person name="Amedeo P."/>
            <person name="Jones K.M."/>
            <person name="Tallon L.J."/>
            <person name="Delcher A.L."/>
            <person name="Salzberg S.L."/>
            <person name="Silva J.C."/>
            <person name="Haas B.J."/>
            <person name="Majoros W.H."/>
            <person name="Farzad M."/>
            <person name="Carlton J.M."/>
            <person name="Smith R.K. Jr."/>
            <person name="Garg J."/>
            <person name="Pearlman R.E."/>
            <person name="Karrer K.M."/>
            <person name="Sun L."/>
            <person name="Manning G."/>
            <person name="Elde N.C."/>
            <person name="Turkewitz A.P."/>
            <person name="Asai D.J."/>
            <person name="Wilkes D.E."/>
            <person name="Wang Y."/>
            <person name="Cai H."/>
            <person name="Collins K."/>
            <person name="Stewart B.A."/>
            <person name="Lee S.R."/>
            <person name="Wilamowska K."/>
            <person name="Weinberg Z."/>
            <person name="Ruzzo W.L."/>
            <person name="Wloga D."/>
            <person name="Gaertig J."/>
            <person name="Frankel J."/>
            <person name="Tsao C.-C."/>
            <person name="Gorovsky M.A."/>
            <person name="Keeling P.J."/>
            <person name="Waller R.F."/>
            <person name="Patron N.J."/>
            <person name="Cherry J.M."/>
            <person name="Stover N.A."/>
            <person name="Krieger C.J."/>
            <person name="del Toro C."/>
            <person name="Ryder H.F."/>
            <person name="Williamson S.C."/>
            <person name="Barbeau R.A."/>
            <person name="Hamilton E.P."/>
            <person name="Orias E."/>
        </authorList>
    </citation>
    <scope>NUCLEOTIDE SEQUENCE [LARGE SCALE GENOMIC DNA]</scope>
    <source>
        <strain evidence="12">SB210</strain>
    </source>
</reference>
<dbReference type="AlphaFoldDB" id="Q22AL2"/>
<dbReference type="InterPro" id="IPR036866">
    <property type="entry name" value="RibonucZ/Hydroxyglut_hydro"/>
</dbReference>
<dbReference type="InterPro" id="IPR014710">
    <property type="entry name" value="RmlC-like_jellyroll"/>
</dbReference>
<dbReference type="eggNOG" id="KOG1113">
    <property type="taxonomic scope" value="Eukaryota"/>
</dbReference>
<dbReference type="Pfam" id="PF23023">
    <property type="entry name" value="Anti-Pycsar_Apyc1"/>
    <property type="match status" value="1"/>
</dbReference>
<evidence type="ECO:0000313" key="11">
    <source>
        <dbReference type="EMBL" id="EAR82304.2"/>
    </source>
</evidence>
<evidence type="ECO:0000256" key="5">
    <source>
        <dbReference type="ARBA" id="ARBA00022737"/>
    </source>
</evidence>
<evidence type="ECO:0000256" key="4">
    <source>
        <dbReference type="ARBA" id="ARBA00022723"/>
    </source>
</evidence>
<organism evidence="11 12">
    <name type="scientific">Tetrahymena thermophila (strain SB210)</name>
    <dbReference type="NCBI Taxonomy" id="312017"/>
    <lineage>
        <taxon>Eukaryota</taxon>
        <taxon>Sar</taxon>
        <taxon>Alveolata</taxon>
        <taxon>Ciliophora</taxon>
        <taxon>Intramacronucleata</taxon>
        <taxon>Oligohymenophorea</taxon>
        <taxon>Hymenostomatida</taxon>
        <taxon>Tetrahymenina</taxon>
        <taxon>Tetrahymenidae</taxon>
        <taxon>Tetrahymena</taxon>
    </lineage>
</organism>
<dbReference type="CDD" id="cd00038">
    <property type="entry name" value="CAP_ED"/>
    <property type="match status" value="2"/>
</dbReference>
<dbReference type="OMA" id="YDCPEQD"/>
<dbReference type="InterPro" id="IPR050503">
    <property type="entry name" value="cAMP-dep_PK_reg_su-like"/>
</dbReference>
<dbReference type="Pfam" id="PF00027">
    <property type="entry name" value="cNMP_binding"/>
    <property type="match status" value="2"/>
</dbReference>
<dbReference type="PROSITE" id="PS50042">
    <property type="entry name" value="CNMP_BINDING_3"/>
    <property type="match status" value="2"/>
</dbReference>
<keyword evidence="4" id="KW-0479">Metal-binding</keyword>
<accession>Q22AL2</accession>
<comment type="similarity">
    <text evidence="9">Belongs to the metallo-beta-lactamase superfamily. cNMP phosphodiesterase family.</text>
</comment>
<comment type="subcellular location">
    <subcellularLocation>
        <location evidence="2">Cytoplasm</location>
    </subcellularLocation>
</comment>
<name>Q22AL2_TETTS</name>
<dbReference type="GO" id="GO:0034236">
    <property type="term" value="F:protein kinase A catalytic subunit binding"/>
    <property type="evidence" value="ECO:0007669"/>
    <property type="project" value="TreeGrafter"/>
</dbReference>
<proteinExistence type="inferred from homology"/>
<keyword evidence="12" id="KW-1185">Reference proteome</keyword>
<gene>
    <name evidence="11" type="ORF">TTHERM_01194630</name>
</gene>
<dbReference type="InterPro" id="IPR001279">
    <property type="entry name" value="Metallo-B-lactamas"/>
</dbReference>
<dbReference type="GO" id="GO:0046872">
    <property type="term" value="F:metal ion binding"/>
    <property type="evidence" value="ECO:0007669"/>
    <property type="project" value="UniProtKB-KW"/>
</dbReference>
<evidence type="ECO:0000256" key="9">
    <source>
        <dbReference type="ARBA" id="ARBA00061002"/>
    </source>
</evidence>
<feature type="domain" description="Cyclic nucleotide-binding" evidence="10">
    <location>
        <begin position="565"/>
        <end position="667"/>
    </location>
</feature>
<dbReference type="SMART" id="SM00849">
    <property type="entry name" value="Lactamase_B"/>
    <property type="match status" value="1"/>
</dbReference>
<evidence type="ECO:0000256" key="3">
    <source>
        <dbReference type="ARBA" id="ARBA00022490"/>
    </source>
</evidence>
<keyword evidence="5" id="KW-0677">Repeat</keyword>
<evidence type="ECO:0000256" key="2">
    <source>
        <dbReference type="ARBA" id="ARBA00004496"/>
    </source>
</evidence>
<dbReference type="RefSeq" id="XP_001029967.2">
    <property type="nucleotide sequence ID" value="XM_001029967.3"/>
</dbReference>
<keyword evidence="3" id="KW-0963">Cytoplasm</keyword>
<dbReference type="InterPro" id="IPR000595">
    <property type="entry name" value="cNMP-bd_dom"/>
</dbReference>
<dbReference type="HOGENOM" id="CLU_010941_0_0_1"/>
<keyword evidence="8" id="KW-0460">Magnesium</keyword>
<evidence type="ECO:0000256" key="7">
    <source>
        <dbReference type="ARBA" id="ARBA00022801"/>
    </source>
</evidence>
<dbReference type="InterPro" id="IPR018490">
    <property type="entry name" value="cNMP-bd_dom_sf"/>
</dbReference>
<feature type="domain" description="Cyclic nucleotide-binding" evidence="10">
    <location>
        <begin position="699"/>
        <end position="798"/>
    </location>
</feature>
<evidence type="ECO:0000256" key="1">
    <source>
        <dbReference type="ARBA" id="ARBA00001946"/>
    </source>
</evidence>
<keyword evidence="6" id="KW-0547">Nucleotide-binding</keyword>
<protein>
    <submittedName>
        <fullName evidence="11">Cyclic nucleotide-binding domain protein</fullName>
    </submittedName>
</protein>
<dbReference type="SUPFAM" id="SSF51206">
    <property type="entry name" value="cAMP-binding domain-like"/>
    <property type="match status" value="2"/>
</dbReference>
<evidence type="ECO:0000256" key="6">
    <source>
        <dbReference type="ARBA" id="ARBA00022741"/>
    </source>
</evidence>
<dbReference type="GO" id="GO:0016787">
    <property type="term" value="F:hydrolase activity"/>
    <property type="evidence" value="ECO:0007669"/>
    <property type="project" value="UniProtKB-KW"/>
</dbReference>
<dbReference type="KEGG" id="tet:TTHERM_01194630"/>
<comment type="cofactor">
    <cofactor evidence="1">
        <name>Mg(2+)</name>
        <dbReference type="ChEBI" id="CHEBI:18420"/>
    </cofactor>
</comment>
<dbReference type="GO" id="GO:0030552">
    <property type="term" value="F:cAMP binding"/>
    <property type="evidence" value="ECO:0007669"/>
    <property type="project" value="TreeGrafter"/>
</dbReference>
<dbReference type="GO" id="GO:0005952">
    <property type="term" value="C:cAMP-dependent protein kinase complex"/>
    <property type="evidence" value="ECO:0007669"/>
    <property type="project" value="InterPro"/>
</dbReference>
<dbReference type="PANTHER" id="PTHR11635">
    <property type="entry name" value="CAMP-DEPENDENT PROTEIN KINASE REGULATORY CHAIN"/>
    <property type="match status" value="1"/>
</dbReference>
<dbReference type="GeneID" id="7828492"/>
<dbReference type="SUPFAM" id="SSF56281">
    <property type="entry name" value="Metallo-hydrolase/oxidoreductase"/>
    <property type="match status" value="1"/>
</dbReference>
<evidence type="ECO:0000313" key="12">
    <source>
        <dbReference type="Proteomes" id="UP000009168"/>
    </source>
</evidence>
<keyword evidence="7" id="KW-0378">Hydrolase</keyword>
<dbReference type="GO" id="GO:0004862">
    <property type="term" value="F:cAMP-dependent protein kinase inhibitor activity"/>
    <property type="evidence" value="ECO:0007669"/>
    <property type="project" value="TreeGrafter"/>
</dbReference>
<dbReference type="SMART" id="SM00100">
    <property type="entry name" value="cNMP"/>
    <property type="match status" value="2"/>
</dbReference>
<dbReference type="STRING" id="312017.Q22AL2"/>
<dbReference type="Gene3D" id="3.60.15.10">
    <property type="entry name" value="Ribonuclease Z/Hydroxyacylglutathione hydrolase-like"/>
    <property type="match status" value="1"/>
</dbReference>
<dbReference type="OrthoDB" id="421226at2759"/>
<dbReference type="InParanoid" id="Q22AL2"/>